<evidence type="ECO:0000256" key="4">
    <source>
        <dbReference type="ARBA" id="ARBA00022801"/>
    </source>
</evidence>
<evidence type="ECO:0000256" key="2">
    <source>
        <dbReference type="ARBA" id="ARBA00022670"/>
    </source>
</evidence>
<name>A0A7S1WGB3_ALECA</name>
<dbReference type="Pfam" id="PF00026">
    <property type="entry name" value="Asp"/>
    <property type="match status" value="1"/>
</dbReference>
<dbReference type="GO" id="GO:0004190">
    <property type="term" value="F:aspartic-type endopeptidase activity"/>
    <property type="evidence" value="ECO:0007669"/>
    <property type="project" value="UniProtKB-KW"/>
</dbReference>
<dbReference type="PROSITE" id="PS51767">
    <property type="entry name" value="PEPTIDASE_A1"/>
    <property type="match status" value="1"/>
</dbReference>
<proteinExistence type="inferred from homology"/>
<dbReference type="EMBL" id="HBGE01072504">
    <property type="protein sequence ID" value="CAD9166646.1"/>
    <property type="molecule type" value="Transcribed_RNA"/>
</dbReference>
<dbReference type="InterPro" id="IPR021109">
    <property type="entry name" value="Peptidase_aspartic_dom_sf"/>
</dbReference>
<gene>
    <name evidence="11" type="ORF">ACAT0790_LOCUS43414</name>
</gene>
<feature type="compositionally biased region" description="Low complexity" evidence="8">
    <location>
        <begin position="170"/>
        <end position="186"/>
    </location>
</feature>
<accession>A0A7S1WGB3</accession>
<evidence type="ECO:0000256" key="1">
    <source>
        <dbReference type="ARBA" id="ARBA00007447"/>
    </source>
</evidence>
<keyword evidence="4 7" id="KW-0378">Hydrolase</keyword>
<dbReference type="InterPro" id="IPR001461">
    <property type="entry name" value="Aspartic_peptidase_A1"/>
</dbReference>
<keyword evidence="2 7" id="KW-0645">Protease</keyword>
<feature type="transmembrane region" description="Helical" evidence="9">
    <location>
        <begin position="6"/>
        <end position="24"/>
    </location>
</feature>
<evidence type="ECO:0000256" key="8">
    <source>
        <dbReference type="SAM" id="MobiDB-lite"/>
    </source>
</evidence>
<dbReference type="InterPro" id="IPR033121">
    <property type="entry name" value="PEPTIDASE_A1"/>
</dbReference>
<keyword evidence="9" id="KW-0812">Transmembrane</keyword>
<dbReference type="GO" id="GO:0006508">
    <property type="term" value="P:proteolysis"/>
    <property type="evidence" value="ECO:0007669"/>
    <property type="project" value="UniProtKB-KW"/>
</dbReference>
<dbReference type="InterPro" id="IPR034164">
    <property type="entry name" value="Pepsin-like_dom"/>
</dbReference>
<keyword evidence="9" id="KW-1133">Transmembrane helix</keyword>
<feature type="active site" evidence="5">
    <location>
        <position position="249"/>
    </location>
</feature>
<dbReference type="PRINTS" id="PR00792">
    <property type="entry name" value="PEPSIN"/>
</dbReference>
<evidence type="ECO:0000256" key="9">
    <source>
        <dbReference type="SAM" id="Phobius"/>
    </source>
</evidence>
<evidence type="ECO:0000256" key="3">
    <source>
        <dbReference type="ARBA" id="ARBA00022750"/>
    </source>
</evidence>
<feature type="compositionally biased region" description="Basic and acidic residues" evidence="8">
    <location>
        <begin position="154"/>
        <end position="163"/>
    </location>
</feature>
<evidence type="ECO:0000256" key="6">
    <source>
        <dbReference type="PIRSR" id="PIRSR601461-2"/>
    </source>
</evidence>
<dbReference type="InterPro" id="IPR001969">
    <property type="entry name" value="Aspartic_peptidase_AS"/>
</dbReference>
<keyword evidence="3 7" id="KW-0064">Aspartyl protease</keyword>
<keyword evidence="9" id="KW-0472">Membrane</keyword>
<feature type="disulfide bond" evidence="6">
    <location>
        <begin position="262"/>
        <end position="267"/>
    </location>
</feature>
<comment type="similarity">
    <text evidence="1 7">Belongs to the peptidase A1 family.</text>
</comment>
<feature type="region of interest" description="Disordered" evidence="8">
    <location>
        <begin position="38"/>
        <end position="77"/>
    </location>
</feature>
<protein>
    <recommendedName>
        <fullName evidence="10">Peptidase A1 domain-containing protein</fullName>
    </recommendedName>
</protein>
<dbReference type="CDD" id="cd05471">
    <property type="entry name" value="pepsin_like"/>
    <property type="match status" value="1"/>
</dbReference>
<dbReference type="PROSITE" id="PS00141">
    <property type="entry name" value="ASP_PROTEASE"/>
    <property type="match status" value="1"/>
</dbReference>
<dbReference type="PANTHER" id="PTHR47966:SF51">
    <property type="entry name" value="BETA-SITE APP-CLEAVING ENZYME, ISOFORM A-RELATED"/>
    <property type="match status" value="1"/>
</dbReference>
<evidence type="ECO:0000256" key="7">
    <source>
        <dbReference type="RuleBase" id="RU000454"/>
    </source>
</evidence>
<dbReference type="SUPFAM" id="SSF50630">
    <property type="entry name" value="Acid proteases"/>
    <property type="match status" value="1"/>
</dbReference>
<dbReference type="AlphaFoldDB" id="A0A7S1WGB3"/>
<dbReference type="Gene3D" id="2.40.70.10">
    <property type="entry name" value="Acid Proteases"/>
    <property type="match status" value="2"/>
</dbReference>
<feature type="domain" description="Peptidase A1" evidence="10">
    <location>
        <begin position="231"/>
        <end position="597"/>
    </location>
</feature>
<sequence length="614" mass="65771">MVHFEVELLPVVLGFSVGIAIFVVSRVSAACASRWQTAPEKELEADDDGGKPASQGASPEPAPEPEREEQPAATADARRCGVKARTVALAALAAALLLAVALLAHPGLSAPLAPPEQQQALPAAVAPAASEVAAQAAEATTAAIGEPIAAVSRPETEEPGRGEDSEEIGAAPTAAEEAAQAAEAVAEPPPTQLLGLPIEDESDGKVLTLNLTRQQMAVRLVGGVMHYKSAYWGTISVGTPAVDFKVVFDTGSGHLILPSAYCHTETCKAHKRFRRTKSSTAKDVNYDGTVVSKSEPRDQITVSFGTGEVTGVFIEDQFCLHEPTGLASDGLWSGCMPMRMILATMMSEEPFKTFHFDGVLGLGLPGLSQAPEFNFAHMMATSLQKVGSPKPNMFAVFLGEHEDESSELTLGGFARAKMLGELRWNPVVEPQHGHWMLSVKSLRIDDEVLSYCKEGCRAVVDTGTALLAVPKPAFPEIFAMLRHEADPFLECHGEGPKLHIELEDFTVTLQPHDYSKPEAQLPRRPSADAAVDKFPLVSPAGNGTVVEPKREYCKPMLMSMNLGPPVGPKVFVLGEPVLRKYYTVYDTTEPNPRIGFARALHPLPVNSDLTQDQR</sequence>
<evidence type="ECO:0000313" key="11">
    <source>
        <dbReference type="EMBL" id="CAD9166646.1"/>
    </source>
</evidence>
<organism evidence="11">
    <name type="scientific">Alexandrium catenella</name>
    <name type="common">Red tide dinoflagellate</name>
    <name type="synonym">Gonyaulax catenella</name>
    <dbReference type="NCBI Taxonomy" id="2925"/>
    <lineage>
        <taxon>Eukaryota</taxon>
        <taxon>Sar</taxon>
        <taxon>Alveolata</taxon>
        <taxon>Dinophyceae</taxon>
        <taxon>Gonyaulacales</taxon>
        <taxon>Pyrocystaceae</taxon>
        <taxon>Alexandrium</taxon>
    </lineage>
</organism>
<evidence type="ECO:0000259" key="10">
    <source>
        <dbReference type="PROSITE" id="PS51767"/>
    </source>
</evidence>
<dbReference type="PANTHER" id="PTHR47966">
    <property type="entry name" value="BETA-SITE APP-CLEAVING ENZYME, ISOFORM A-RELATED"/>
    <property type="match status" value="1"/>
</dbReference>
<reference evidence="11" key="1">
    <citation type="submission" date="2021-01" db="EMBL/GenBank/DDBJ databases">
        <authorList>
            <person name="Corre E."/>
            <person name="Pelletier E."/>
            <person name="Niang G."/>
            <person name="Scheremetjew M."/>
            <person name="Finn R."/>
            <person name="Kale V."/>
            <person name="Holt S."/>
            <person name="Cochrane G."/>
            <person name="Meng A."/>
            <person name="Brown T."/>
            <person name="Cohen L."/>
        </authorList>
    </citation>
    <scope>NUCLEOTIDE SEQUENCE</scope>
    <source>
        <strain evidence="11">OF101</strain>
    </source>
</reference>
<feature type="transmembrane region" description="Helical" evidence="9">
    <location>
        <begin position="87"/>
        <end position="108"/>
    </location>
</feature>
<evidence type="ECO:0000256" key="5">
    <source>
        <dbReference type="PIRSR" id="PIRSR601461-1"/>
    </source>
</evidence>
<feature type="active site" evidence="5">
    <location>
        <position position="461"/>
    </location>
</feature>
<feature type="region of interest" description="Disordered" evidence="8">
    <location>
        <begin position="145"/>
        <end position="186"/>
    </location>
</feature>
<keyword evidence="6" id="KW-1015">Disulfide bond</keyword>